<dbReference type="Pfam" id="PF05488">
    <property type="entry name" value="PAAR_motif"/>
    <property type="match status" value="1"/>
</dbReference>
<dbReference type="CDD" id="cd14738">
    <property type="entry name" value="PAAR_2"/>
    <property type="match status" value="1"/>
</dbReference>
<dbReference type="AlphaFoldDB" id="A0A2S5KPH2"/>
<evidence type="ECO:0000313" key="2">
    <source>
        <dbReference type="Proteomes" id="UP000238196"/>
    </source>
</evidence>
<protein>
    <recommendedName>
        <fullName evidence="3">Type VI secretion protein</fullName>
    </recommendedName>
</protein>
<dbReference type="Gene3D" id="2.60.200.60">
    <property type="match status" value="2"/>
</dbReference>
<gene>
    <name evidence="1" type="ORF">C4K68_14945</name>
</gene>
<dbReference type="EMBL" id="PRLP01000049">
    <property type="protein sequence ID" value="PPC76535.1"/>
    <property type="molecule type" value="Genomic_DNA"/>
</dbReference>
<dbReference type="InterPro" id="IPR008727">
    <property type="entry name" value="PAAR_motif"/>
</dbReference>
<sequence length="147" mass="15060">MGKPAATLGHFHFCPQYDGKKPHVGGPVNAGSSDVMIEGMPAARVGDNLVCQKGPPDTINAGSSTVRINGQPAARMGDSTAHGGKILAGAASVRIGDSSYSSSGGSSPEGRITELARRKLSRVMVCQKNGQPTICDRPDCPCKAAAQ</sequence>
<name>A0A2S5KPH2_9PROT</name>
<evidence type="ECO:0000313" key="1">
    <source>
        <dbReference type="EMBL" id="PPC76535.1"/>
    </source>
</evidence>
<organism evidence="1 2">
    <name type="scientific">Proteobacteria bacterium 228</name>
    <dbReference type="NCBI Taxonomy" id="2083153"/>
    <lineage>
        <taxon>Bacteria</taxon>
        <taxon>Pseudomonadati</taxon>
        <taxon>Pseudomonadota</taxon>
    </lineage>
</organism>
<reference evidence="1 2" key="1">
    <citation type="submission" date="2018-02" db="EMBL/GenBank/DDBJ databases">
        <title>novel marine gammaproteobacteria from coastal saline agro ecosystem.</title>
        <authorList>
            <person name="Krishnan R."/>
            <person name="Ramesh Kumar N."/>
        </authorList>
    </citation>
    <scope>NUCLEOTIDE SEQUENCE [LARGE SCALE GENOMIC DNA]</scope>
    <source>
        <strain evidence="1 2">228</strain>
    </source>
</reference>
<dbReference type="Proteomes" id="UP000238196">
    <property type="component" value="Unassembled WGS sequence"/>
</dbReference>
<proteinExistence type="predicted"/>
<comment type="caution">
    <text evidence="1">The sequence shown here is derived from an EMBL/GenBank/DDBJ whole genome shotgun (WGS) entry which is preliminary data.</text>
</comment>
<accession>A0A2S5KPH2</accession>
<evidence type="ECO:0008006" key="3">
    <source>
        <dbReference type="Google" id="ProtNLM"/>
    </source>
</evidence>
<dbReference type="OrthoDB" id="197187at2"/>